<dbReference type="Pfam" id="PF00027">
    <property type="entry name" value="cNMP_binding"/>
    <property type="match status" value="1"/>
</dbReference>
<evidence type="ECO:0000256" key="1">
    <source>
        <dbReference type="ARBA" id="ARBA00023015"/>
    </source>
</evidence>
<dbReference type="InterPro" id="IPR036388">
    <property type="entry name" value="WH-like_DNA-bd_sf"/>
</dbReference>
<dbReference type="InterPro" id="IPR000595">
    <property type="entry name" value="cNMP-bd_dom"/>
</dbReference>
<comment type="caution">
    <text evidence="6">The sequence shown here is derived from an EMBL/GenBank/DDBJ whole genome shotgun (WGS) entry which is preliminary data.</text>
</comment>
<dbReference type="PANTHER" id="PTHR24567:SF74">
    <property type="entry name" value="HTH-TYPE TRANSCRIPTIONAL REGULATOR ARCR"/>
    <property type="match status" value="1"/>
</dbReference>
<dbReference type="Proteomes" id="UP001294412">
    <property type="component" value="Unassembled WGS sequence"/>
</dbReference>
<evidence type="ECO:0000313" key="7">
    <source>
        <dbReference type="Proteomes" id="UP001294412"/>
    </source>
</evidence>
<evidence type="ECO:0000313" key="6">
    <source>
        <dbReference type="EMBL" id="MDY8107985.1"/>
    </source>
</evidence>
<gene>
    <name evidence="6" type="ORF">U0C82_02320</name>
</gene>
<dbReference type="RefSeq" id="WP_322185439.1">
    <property type="nucleotide sequence ID" value="NZ_JAXLPB010000001.1"/>
</dbReference>
<keyword evidence="2" id="KW-0238">DNA-binding</keyword>
<sequence>MRPHLERIDRARGDTVISASTHIEHVWFPESGICSLVLTSNDGRSAEIGIVGREGVVGGAAAFGVDTLPHSSLMQVPGTCLTISAEILRDICDRRPEVNRLISRFQHVLATQAIQTALANANYTVEERLARWLLMCHDRIDGNEIELTHDFLGTMLSVRRSTVTLATHHLEGAGLIRAQRGRITIVQREKLQRLTGGAYGMPEVEYERIIGPFRQSGQAARC</sequence>
<dbReference type="InterPro" id="IPR050397">
    <property type="entry name" value="Env_Response_Regulators"/>
</dbReference>
<dbReference type="InterPro" id="IPR012318">
    <property type="entry name" value="HTH_CRP"/>
</dbReference>
<dbReference type="SUPFAM" id="SSF46785">
    <property type="entry name" value="Winged helix' DNA-binding domain"/>
    <property type="match status" value="1"/>
</dbReference>
<feature type="domain" description="HTH crp-type" evidence="5">
    <location>
        <begin position="127"/>
        <end position="194"/>
    </location>
</feature>
<dbReference type="InterPro" id="IPR014710">
    <property type="entry name" value="RmlC-like_jellyroll"/>
</dbReference>
<dbReference type="InterPro" id="IPR018490">
    <property type="entry name" value="cNMP-bd_dom_sf"/>
</dbReference>
<reference evidence="6 7" key="1">
    <citation type="submission" date="2023-12" db="EMBL/GenBank/DDBJ databases">
        <title>Description of Novel Strain Fulvimarina sp. 2208YS6-2-32 isolated from Uroteuthis (Photololigo) edulis.</title>
        <authorList>
            <person name="Park J.-S."/>
        </authorList>
    </citation>
    <scope>NUCLEOTIDE SEQUENCE [LARGE SCALE GENOMIC DNA]</scope>
    <source>
        <strain evidence="6 7">2208YS6-2-32</strain>
    </source>
</reference>
<dbReference type="Gene3D" id="1.10.10.10">
    <property type="entry name" value="Winged helix-like DNA-binding domain superfamily/Winged helix DNA-binding domain"/>
    <property type="match status" value="1"/>
</dbReference>
<protein>
    <submittedName>
        <fullName evidence="6">Crp/Fnr family transcriptional regulator</fullName>
    </submittedName>
</protein>
<dbReference type="Pfam" id="PF13545">
    <property type="entry name" value="HTH_Crp_2"/>
    <property type="match status" value="1"/>
</dbReference>
<keyword evidence="7" id="KW-1185">Reference proteome</keyword>
<keyword evidence="3" id="KW-0804">Transcription</keyword>
<dbReference type="SUPFAM" id="SSF51206">
    <property type="entry name" value="cAMP-binding domain-like"/>
    <property type="match status" value="1"/>
</dbReference>
<evidence type="ECO:0000256" key="3">
    <source>
        <dbReference type="ARBA" id="ARBA00023163"/>
    </source>
</evidence>
<feature type="domain" description="Cyclic nucleotide-binding" evidence="4">
    <location>
        <begin position="12"/>
        <end position="94"/>
    </location>
</feature>
<dbReference type="Gene3D" id="2.60.120.10">
    <property type="entry name" value="Jelly Rolls"/>
    <property type="match status" value="1"/>
</dbReference>
<evidence type="ECO:0000256" key="2">
    <source>
        <dbReference type="ARBA" id="ARBA00023125"/>
    </source>
</evidence>
<evidence type="ECO:0000259" key="4">
    <source>
        <dbReference type="Pfam" id="PF00027"/>
    </source>
</evidence>
<organism evidence="6 7">
    <name type="scientific">Fulvimarina uroteuthidis</name>
    <dbReference type="NCBI Taxonomy" id="3098149"/>
    <lineage>
        <taxon>Bacteria</taxon>
        <taxon>Pseudomonadati</taxon>
        <taxon>Pseudomonadota</taxon>
        <taxon>Alphaproteobacteria</taxon>
        <taxon>Hyphomicrobiales</taxon>
        <taxon>Aurantimonadaceae</taxon>
        <taxon>Fulvimarina</taxon>
    </lineage>
</organism>
<evidence type="ECO:0000259" key="5">
    <source>
        <dbReference type="Pfam" id="PF13545"/>
    </source>
</evidence>
<proteinExistence type="predicted"/>
<dbReference type="CDD" id="cd00038">
    <property type="entry name" value="CAP_ED"/>
    <property type="match status" value="1"/>
</dbReference>
<dbReference type="InterPro" id="IPR036390">
    <property type="entry name" value="WH_DNA-bd_sf"/>
</dbReference>
<name>A0ABU5HXW4_9HYPH</name>
<accession>A0ABU5HXW4</accession>
<dbReference type="EMBL" id="JAXLPB010000001">
    <property type="protein sequence ID" value="MDY8107985.1"/>
    <property type="molecule type" value="Genomic_DNA"/>
</dbReference>
<dbReference type="PANTHER" id="PTHR24567">
    <property type="entry name" value="CRP FAMILY TRANSCRIPTIONAL REGULATORY PROTEIN"/>
    <property type="match status" value="1"/>
</dbReference>
<keyword evidence="1" id="KW-0805">Transcription regulation</keyword>